<feature type="region of interest" description="Disordered" evidence="1">
    <location>
        <begin position="1"/>
        <end position="20"/>
    </location>
</feature>
<evidence type="ECO:0000313" key="2">
    <source>
        <dbReference type="EMBL" id="KZT76106.1"/>
    </source>
</evidence>
<reference evidence="2 3" key="1">
    <citation type="journal article" date="2015" name="Proc. Natl. Acad. Sci. U.S.A.">
        <title>The resurrection genome of Boea hygrometrica: A blueprint for survival of dehydration.</title>
        <authorList>
            <person name="Xiao L."/>
            <person name="Yang G."/>
            <person name="Zhang L."/>
            <person name="Yang X."/>
            <person name="Zhao S."/>
            <person name="Ji Z."/>
            <person name="Zhou Q."/>
            <person name="Hu M."/>
            <person name="Wang Y."/>
            <person name="Chen M."/>
            <person name="Xu Y."/>
            <person name="Jin H."/>
            <person name="Xiao X."/>
            <person name="Hu G."/>
            <person name="Bao F."/>
            <person name="Hu Y."/>
            <person name="Wan P."/>
            <person name="Li L."/>
            <person name="Deng X."/>
            <person name="Kuang T."/>
            <person name="Xiang C."/>
            <person name="Zhu J.K."/>
            <person name="Oliver M.J."/>
            <person name="He Y."/>
        </authorList>
    </citation>
    <scope>NUCLEOTIDE SEQUENCE [LARGE SCALE GENOMIC DNA]</scope>
    <source>
        <strain evidence="3">cv. XS01</strain>
    </source>
</reference>
<gene>
    <name evidence="2" type="ORF">F511_46869</name>
</gene>
<evidence type="ECO:0000313" key="3">
    <source>
        <dbReference type="Proteomes" id="UP000250235"/>
    </source>
</evidence>
<keyword evidence="3" id="KW-1185">Reference proteome</keyword>
<feature type="compositionally biased region" description="Low complexity" evidence="1">
    <location>
        <begin position="9"/>
        <end position="20"/>
    </location>
</feature>
<organism evidence="2 3">
    <name type="scientific">Dorcoceras hygrometricum</name>
    <dbReference type="NCBI Taxonomy" id="472368"/>
    <lineage>
        <taxon>Eukaryota</taxon>
        <taxon>Viridiplantae</taxon>
        <taxon>Streptophyta</taxon>
        <taxon>Embryophyta</taxon>
        <taxon>Tracheophyta</taxon>
        <taxon>Spermatophyta</taxon>
        <taxon>Magnoliopsida</taxon>
        <taxon>eudicotyledons</taxon>
        <taxon>Gunneridae</taxon>
        <taxon>Pentapetalae</taxon>
        <taxon>asterids</taxon>
        <taxon>lamiids</taxon>
        <taxon>Lamiales</taxon>
        <taxon>Gesneriaceae</taxon>
        <taxon>Didymocarpoideae</taxon>
        <taxon>Trichosporeae</taxon>
        <taxon>Loxocarpinae</taxon>
        <taxon>Dorcoceras</taxon>
    </lineage>
</organism>
<dbReference type="Proteomes" id="UP000250235">
    <property type="component" value="Unassembled WGS sequence"/>
</dbReference>
<name>A0A2Z6ZSG8_9LAMI</name>
<dbReference type="AlphaFoldDB" id="A0A2Z6ZSG8"/>
<accession>A0A2Z6ZSG8</accession>
<evidence type="ECO:0000256" key="1">
    <source>
        <dbReference type="SAM" id="MobiDB-lite"/>
    </source>
</evidence>
<proteinExistence type="predicted"/>
<protein>
    <submittedName>
        <fullName evidence="2">Uncharacterized protein</fullName>
    </submittedName>
</protein>
<dbReference type="EMBL" id="KV153331">
    <property type="protein sequence ID" value="KZT76106.1"/>
    <property type="molecule type" value="Genomic_DNA"/>
</dbReference>
<sequence length="101" mass="11864">MRMKRRLPRGAARGRAPGVARQCAYGGPSPQSPLHNRCACWPMISHAWRRLLVAGRTIAPHDGVRWRRARRGRARPFASREIFRWWRPPLRCCRDGWSEFF</sequence>